<dbReference type="EMBL" id="WQKZ01000005">
    <property type="protein sequence ID" value="MVN78580.1"/>
    <property type="molecule type" value="Genomic_DNA"/>
</dbReference>
<organism evidence="2 3">
    <name type="scientific">Hymenobacter ginkgonis</name>
    <dbReference type="NCBI Taxonomy" id="2682976"/>
    <lineage>
        <taxon>Bacteria</taxon>
        <taxon>Pseudomonadati</taxon>
        <taxon>Bacteroidota</taxon>
        <taxon>Cytophagia</taxon>
        <taxon>Cytophagales</taxon>
        <taxon>Hymenobacteraceae</taxon>
        <taxon>Hymenobacter</taxon>
    </lineage>
</organism>
<dbReference type="AlphaFoldDB" id="A0A7K1TJK0"/>
<evidence type="ECO:0000256" key="1">
    <source>
        <dbReference type="SAM" id="SignalP"/>
    </source>
</evidence>
<evidence type="ECO:0000313" key="2">
    <source>
        <dbReference type="EMBL" id="MVN78580.1"/>
    </source>
</evidence>
<dbReference type="RefSeq" id="WP_157568818.1">
    <property type="nucleotide sequence ID" value="NZ_WQKZ01000005.1"/>
</dbReference>
<keyword evidence="1" id="KW-0732">Signal</keyword>
<proteinExistence type="predicted"/>
<comment type="caution">
    <text evidence="2">The sequence shown here is derived from an EMBL/GenBank/DDBJ whole genome shotgun (WGS) entry which is preliminary data.</text>
</comment>
<protein>
    <submittedName>
        <fullName evidence="2">Uncharacterized protein</fullName>
    </submittedName>
</protein>
<reference evidence="2 3" key="1">
    <citation type="submission" date="2019-12" db="EMBL/GenBank/DDBJ databases">
        <title>Hymenobacter sp. HMF4947 Genome sequencing and assembly.</title>
        <authorList>
            <person name="Kang H."/>
            <person name="Cha I."/>
            <person name="Kim H."/>
            <person name="Joh K."/>
        </authorList>
    </citation>
    <scope>NUCLEOTIDE SEQUENCE [LARGE SCALE GENOMIC DNA]</scope>
    <source>
        <strain evidence="2 3">HMF4947</strain>
    </source>
</reference>
<name>A0A7K1TJK0_9BACT</name>
<accession>A0A7K1TJK0</accession>
<keyword evidence="3" id="KW-1185">Reference proteome</keyword>
<sequence length="197" mass="21850">MRKIYKLVAFLLLAGRVAAQAPAPPSQPTAFRSGSYQLVAGDWKRAKLLYDEHTLSVSDAEHKPKYALVYPADSVRAFAIGRDTFEVVHGVDIPKPVQHLRSTFARHLYRSAGFQVAEYVAFPTPPETPVIYTLLTSPGKLVVLPPNARQFRMALASVVRDYAALATQLELDQQILPEHLPQLLAAYGQWKANGTKK</sequence>
<gene>
    <name evidence="2" type="ORF">GO988_19790</name>
</gene>
<evidence type="ECO:0000313" key="3">
    <source>
        <dbReference type="Proteomes" id="UP000441336"/>
    </source>
</evidence>
<feature type="signal peptide" evidence="1">
    <location>
        <begin position="1"/>
        <end position="21"/>
    </location>
</feature>
<feature type="chain" id="PRO_5029682042" evidence="1">
    <location>
        <begin position="22"/>
        <end position="197"/>
    </location>
</feature>
<dbReference type="Proteomes" id="UP000441336">
    <property type="component" value="Unassembled WGS sequence"/>
</dbReference>